<gene>
    <name evidence="2" type="ORF">R3P38DRAFT_3122683</name>
</gene>
<evidence type="ECO:0000313" key="3">
    <source>
        <dbReference type="Proteomes" id="UP001362999"/>
    </source>
</evidence>
<keyword evidence="1" id="KW-0175">Coiled coil</keyword>
<evidence type="ECO:0000256" key="1">
    <source>
        <dbReference type="SAM" id="Coils"/>
    </source>
</evidence>
<name>A0AAV9ZCB5_9AGAR</name>
<dbReference type="AlphaFoldDB" id="A0AAV9ZCB5"/>
<dbReference type="InterPro" id="IPR032675">
    <property type="entry name" value="LRR_dom_sf"/>
</dbReference>
<dbReference type="EMBL" id="JAWWNJ010000166">
    <property type="protein sequence ID" value="KAK6977652.1"/>
    <property type="molecule type" value="Genomic_DNA"/>
</dbReference>
<reference evidence="2 3" key="1">
    <citation type="journal article" date="2024" name="J Genomics">
        <title>Draft genome sequencing and assembly of Favolaschia claudopus CIRM-BRFM 2984 isolated from oak limbs.</title>
        <authorList>
            <person name="Navarro D."/>
            <person name="Drula E."/>
            <person name="Chaduli D."/>
            <person name="Cazenave R."/>
            <person name="Ahrendt S."/>
            <person name="Wang J."/>
            <person name="Lipzen A."/>
            <person name="Daum C."/>
            <person name="Barry K."/>
            <person name="Grigoriev I.V."/>
            <person name="Favel A."/>
            <person name="Rosso M.N."/>
            <person name="Martin F."/>
        </authorList>
    </citation>
    <scope>NUCLEOTIDE SEQUENCE [LARGE SCALE GENOMIC DNA]</scope>
    <source>
        <strain evidence="2 3">CIRM-BRFM 2984</strain>
    </source>
</reference>
<accession>A0AAV9ZCB5</accession>
<proteinExistence type="predicted"/>
<keyword evidence="3" id="KW-1185">Reference proteome</keyword>
<dbReference type="SUPFAM" id="SSF52047">
    <property type="entry name" value="RNI-like"/>
    <property type="match status" value="1"/>
</dbReference>
<dbReference type="Gene3D" id="3.80.10.10">
    <property type="entry name" value="Ribonuclease Inhibitor"/>
    <property type="match status" value="1"/>
</dbReference>
<organism evidence="2 3">
    <name type="scientific">Favolaschia claudopus</name>
    <dbReference type="NCBI Taxonomy" id="2862362"/>
    <lineage>
        <taxon>Eukaryota</taxon>
        <taxon>Fungi</taxon>
        <taxon>Dikarya</taxon>
        <taxon>Basidiomycota</taxon>
        <taxon>Agaricomycotina</taxon>
        <taxon>Agaricomycetes</taxon>
        <taxon>Agaricomycetidae</taxon>
        <taxon>Agaricales</taxon>
        <taxon>Marasmiineae</taxon>
        <taxon>Mycenaceae</taxon>
        <taxon>Favolaschia</taxon>
    </lineage>
</organism>
<sequence length="532" mass="59544">MASPSLTPLRKISMRRIVVQQQARIQTASGSKTQIEDFVSEAESRILSLTEEIEALQAQIASLSELRDSERAVSAALRHLIAPARCLPVELLRLIFSLAFRHLDAPDRRDFQLELSEQRKFHIQDAYRLSHVCSDWRAVALGTPEIWVASPLVVSRSRQSIDSYAEGLGFWFTRSAQLPLSLSLQPSAEAPQMANEILAVASRCRSLRFPRAVSASFLLQLGNISRSSLEELEICDDIEQDIGFESISCFTEMPRLRKLTLDPCLPIPMPWAQLTDISFIYTDGEDSIFTILTQCKQLVRAHILVQIHRNGFSIAPSLIVLNYLRVLSFDFEQGAFDVMSVFLDCIFAPFLNELCLENPGTLAEDSLTVFQLRSTDITKLSLGGPIINISLQALKNVLRRAPLLTHLSIERCPVYTFEVLTRALASPGSDSQFLVPQLNTLTLTDIMWRDPGLVDAVQSLILARWWTDDEIAAGFKPAAVGPWSRVNIRDVSGYTGESYRISPEVLDGIDSLRQTGLDVDIEIAEWNQNVDK</sequence>
<evidence type="ECO:0000313" key="2">
    <source>
        <dbReference type="EMBL" id="KAK6977652.1"/>
    </source>
</evidence>
<feature type="coiled-coil region" evidence="1">
    <location>
        <begin position="39"/>
        <end position="73"/>
    </location>
</feature>
<protein>
    <submittedName>
        <fullName evidence="2">F-box domain-containing protein</fullName>
    </submittedName>
</protein>
<dbReference type="Proteomes" id="UP001362999">
    <property type="component" value="Unassembled WGS sequence"/>
</dbReference>
<comment type="caution">
    <text evidence="2">The sequence shown here is derived from an EMBL/GenBank/DDBJ whole genome shotgun (WGS) entry which is preliminary data.</text>
</comment>